<feature type="compositionally biased region" description="Gly residues" evidence="1">
    <location>
        <begin position="273"/>
        <end position="285"/>
    </location>
</feature>
<evidence type="ECO:0000256" key="1">
    <source>
        <dbReference type="SAM" id="MobiDB-lite"/>
    </source>
</evidence>
<sequence>MDFDDLDDNASAMAAAMGFSSFGSHKPPAKKRKFNATTDAFVEGQELEKVDRGGKKGTGSGGNTMPLGKIRQFGTEKKSALPNEATNDEINLDDEDEEDGGVPIERIDPPDPAGAARLVAQRQKLNLPTPTAVPDEDYEVVNGDGQNRKGIAGDGDENPLDNRRPGSTDKQGLPIRKAVVNGGNEDEIDVGDEYEEAGPAYLDTSEAPPIEVAPPPDLDALEMQARIDALLASIEAEPRQAIPEEYNPLAPLMDSPHQPDFIHPGFNQSQGSSRGGSRGGRGRGGFSDAASVASSRPSHIGERNPLWYMEYYDPGFNENPWEKLEAERNMQSVGSWLETKDRHRRERW</sequence>
<dbReference type="EMBL" id="FJOG01000011">
    <property type="protein sequence ID" value="CZR58122.1"/>
    <property type="molecule type" value="Genomic_DNA"/>
</dbReference>
<evidence type="ECO:0000313" key="3">
    <source>
        <dbReference type="Proteomes" id="UP000184330"/>
    </source>
</evidence>
<organism evidence="2 3">
    <name type="scientific">Phialocephala subalpina</name>
    <dbReference type="NCBI Taxonomy" id="576137"/>
    <lineage>
        <taxon>Eukaryota</taxon>
        <taxon>Fungi</taxon>
        <taxon>Dikarya</taxon>
        <taxon>Ascomycota</taxon>
        <taxon>Pezizomycotina</taxon>
        <taxon>Leotiomycetes</taxon>
        <taxon>Helotiales</taxon>
        <taxon>Mollisiaceae</taxon>
        <taxon>Phialocephala</taxon>
        <taxon>Phialocephala fortinii species complex</taxon>
    </lineage>
</organism>
<dbReference type="OrthoDB" id="5419162at2759"/>
<feature type="region of interest" description="Disordered" evidence="1">
    <location>
        <begin position="247"/>
        <end position="300"/>
    </location>
</feature>
<proteinExistence type="predicted"/>
<dbReference type="Proteomes" id="UP000184330">
    <property type="component" value="Unassembled WGS sequence"/>
</dbReference>
<keyword evidence="3" id="KW-1185">Reference proteome</keyword>
<protein>
    <submittedName>
        <fullName evidence="2">Uncharacterized protein</fullName>
    </submittedName>
</protein>
<feature type="compositionally biased region" description="Acidic residues" evidence="1">
    <location>
        <begin position="86"/>
        <end position="100"/>
    </location>
</feature>
<gene>
    <name evidence="2" type="ORF">PAC_08013</name>
</gene>
<accession>A0A1L7WZC0</accession>
<name>A0A1L7WZC0_9HELO</name>
<reference evidence="2 3" key="1">
    <citation type="submission" date="2016-03" db="EMBL/GenBank/DDBJ databases">
        <authorList>
            <person name="Ploux O."/>
        </authorList>
    </citation>
    <scope>NUCLEOTIDE SEQUENCE [LARGE SCALE GENOMIC DNA]</scope>
    <source>
        <strain evidence="2 3">UAMH 11012</strain>
    </source>
</reference>
<feature type="region of interest" description="Disordered" evidence="1">
    <location>
        <begin position="45"/>
        <end position="189"/>
    </location>
</feature>
<dbReference type="AlphaFoldDB" id="A0A1L7WZC0"/>
<evidence type="ECO:0000313" key="2">
    <source>
        <dbReference type="EMBL" id="CZR58122.1"/>
    </source>
</evidence>